<protein>
    <recommendedName>
        <fullName evidence="3">TetR family transcriptional regulator</fullName>
    </recommendedName>
</protein>
<reference evidence="2" key="1">
    <citation type="journal article" date="2019" name="Int. J. Syst. Evol. Microbiol.">
        <title>The Global Catalogue of Microorganisms (GCM) 10K type strain sequencing project: providing services to taxonomists for standard genome sequencing and annotation.</title>
        <authorList>
            <consortium name="The Broad Institute Genomics Platform"/>
            <consortium name="The Broad Institute Genome Sequencing Center for Infectious Disease"/>
            <person name="Wu L."/>
            <person name="Ma J."/>
        </authorList>
    </citation>
    <scope>NUCLEOTIDE SEQUENCE [LARGE SCALE GENOMIC DNA]</scope>
    <source>
        <strain evidence="2">JCM 16902</strain>
    </source>
</reference>
<accession>A0ABP6ZMH0</accession>
<gene>
    <name evidence="1" type="ORF">GCM10022223_32200</name>
</gene>
<dbReference type="Proteomes" id="UP001501074">
    <property type="component" value="Unassembled WGS sequence"/>
</dbReference>
<evidence type="ECO:0000313" key="1">
    <source>
        <dbReference type="EMBL" id="GAA3613616.1"/>
    </source>
</evidence>
<dbReference type="EMBL" id="BAAAZO010000005">
    <property type="protein sequence ID" value="GAA3613616.1"/>
    <property type="molecule type" value="Genomic_DNA"/>
</dbReference>
<dbReference type="RefSeq" id="WP_269328149.1">
    <property type="nucleotide sequence ID" value="NZ_BAAAZO010000005.1"/>
</dbReference>
<proteinExistence type="predicted"/>
<comment type="caution">
    <text evidence="1">The sequence shown here is derived from an EMBL/GenBank/DDBJ whole genome shotgun (WGS) entry which is preliminary data.</text>
</comment>
<name>A0ABP6ZMH0_9ACTN</name>
<keyword evidence="2" id="KW-1185">Reference proteome</keyword>
<evidence type="ECO:0000313" key="2">
    <source>
        <dbReference type="Proteomes" id="UP001501074"/>
    </source>
</evidence>
<sequence>MAVASIVRAADHDMVHSIIADESRHEYLLGLILRGIRRIFDAE</sequence>
<evidence type="ECO:0008006" key="3">
    <source>
        <dbReference type="Google" id="ProtNLM"/>
    </source>
</evidence>
<organism evidence="1 2">
    <name type="scientific">Kineosporia mesophila</name>
    <dbReference type="NCBI Taxonomy" id="566012"/>
    <lineage>
        <taxon>Bacteria</taxon>
        <taxon>Bacillati</taxon>
        <taxon>Actinomycetota</taxon>
        <taxon>Actinomycetes</taxon>
        <taxon>Kineosporiales</taxon>
        <taxon>Kineosporiaceae</taxon>
        <taxon>Kineosporia</taxon>
    </lineage>
</organism>